<evidence type="ECO:0000313" key="3">
    <source>
        <dbReference type="Proteomes" id="UP000646749"/>
    </source>
</evidence>
<keyword evidence="3" id="KW-1185">Reference proteome</keyword>
<keyword evidence="1" id="KW-0812">Transmembrane</keyword>
<accession>A0ABQ4EEY9</accession>
<keyword evidence="1" id="KW-0472">Membrane</keyword>
<proteinExistence type="predicted"/>
<evidence type="ECO:0000313" key="2">
    <source>
        <dbReference type="EMBL" id="GIG93298.1"/>
    </source>
</evidence>
<evidence type="ECO:0000256" key="1">
    <source>
        <dbReference type="SAM" id="Phobius"/>
    </source>
</evidence>
<keyword evidence="1" id="KW-1133">Transmembrane helix</keyword>
<protein>
    <submittedName>
        <fullName evidence="2">Uncharacterized protein</fullName>
    </submittedName>
</protein>
<reference evidence="2 3" key="1">
    <citation type="submission" date="2021-01" db="EMBL/GenBank/DDBJ databases">
        <title>Whole genome shotgun sequence of Plantactinospora endophytica NBRC 110450.</title>
        <authorList>
            <person name="Komaki H."/>
            <person name="Tamura T."/>
        </authorList>
    </citation>
    <scope>NUCLEOTIDE SEQUENCE [LARGE SCALE GENOMIC DNA]</scope>
    <source>
        <strain evidence="2 3">NBRC 110450</strain>
    </source>
</reference>
<sequence length="201" mass="21356">MPIINVPLDVPDDIFAGLETGELTRYGGVVRDAAGTIVKHLQDGLFSENTAEKATGGKGSKIVVASLAVAAVVAIGVAAYKVVTGRKQGAEAPECVRKFTTSLGTYLDAARAGKLGVDEVELVITDLDAVKAESDSGRITVDFAIDRWQELTRMVAEHTRKLAAANGIGASDLRELSNPSNVIVELRCYLEAQRKIYRNAA</sequence>
<dbReference type="Proteomes" id="UP000646749">
    <property type="component" value="Unassembled WGS sequence"/>
</dbReference>
<name>A0ABQ4EEY9_9ACTN</name>
<feature type="transmembrane region" description="Helical" evidence="1">
    <location>
        <begin position="62"/>
        <end position="83"/>
    </location>
</feature>
<dbReference type="RefSeq" id="WP_203871572.1">
    <property type="nucleotide sequence ID" value="NZ_BONW01000058.1"/>
</dbReference>
<comment type="caution">
    <text evidence="2">The sequence shown here is derived from an EMBL/GenBank/DDBJ whole genome shotgun (WGS) entry which is preliminary data.</text>
</comment>
<organism evidence="2 3">
    <name type="scientific">Plantactinospora endophytica</name>
    <dbReference type="NCBI Taxonomy" id="673535"/>
    <lineage>
        <taxon>Bacteria</taxon>
        <taxon>Bacillati</taxon>
        <taxon>Actinomycetota</taxon>
        <taxon>Actinomycetes</taxon>
        <taxon>Micromonosporales</taxon>
        <taxon>Micromonosporaceae</taxon>
        <taxon>Plantactinospora</taxon>
    </lineage>
</organism>
<dbReference type="EMBL" id="BONW01000058">
    <property type="protein sequence ID" value="GIG93298.1"/>
    <property type="molecule type" value="Genomic_DNA"/>
</dbReference>
<gene>
    <name evidence="2" type="ORF">Pen02_82340</name>
</gene>